<dbReference type="InterPro" id="IPR009000">
    <property type="entry name" value="Transl_B-barrel_sf"/>
</dbReference>
<dbReference type="PANTHER" id="PTHR23115">
    <property type="entry name" value="TRANSLATION FACTOR"/>
    <property type="match status" value="1"/>
</dbReference>
<dbReference type="GO" id="GO:0003924">
    <property type="term" value="F:GTPase activity"/>
    <property type="evidence" value="ECO:0007669"/>
    <property type="project" value="InterPro"/>
</dbReference>
<comment type="subcellular location">
    <subcellularLocation>
        <location evidence="2">Cytoplasm</location>
    </subcellularLocation>
</comment>
<sequence>MSVFQFIFKFIMGKGKLHINILVMGHAESGKSTTTGHLIYKLGGIDKRVMERVEKEAAEMNKSSFKYAWVLDELKAGSERDITNIDKAMWKFETDEYNFTVTDARGHPDFINNIITGAWQADCAILIVDSTNTGGFEVGTFEPELLAYFLGVKQMICCINKMDATTPIYSKGRYDEIVKSTSYYLKTIGYDPVKIRFVPISGLEGDNLIERSNNLPWYKGSTLLEALDQIQKPKRPFDKPLRLPIQDVYKIDGGIGTVVVGRVETGTLKAGMKVTFGPTGLTAKVKSIEINQKAVEEALAGDNVSFKLKKKIDPKDLRRGYVAFNFKDDPAKQAISFTSQIIITNHHVGQISEGYTPIIDFCSCSGAVEIEKFHSKIDPTTGMEVEKEPEFLQKGDAAIVEMIPKKPMVVETLGECLPLGRFMIRDKELIVGVGVVKSVEKKEYPNKGKSTKSAFMEGCKKFGAAMANGGEKFWAAIANGGKKFGNVLVNGFVAAGVQLALHYIN</sequence>
<evidence type="ECO:0000256" key="8">
    <source>
        <dbReference type="ARBA" id="ARBA00022917"/>
    </source>
</evidence>
<dbReference type="CDD" id="cd01883">
    <property type="entry name" value="EF1_alpha"/>
    <property type="match status" value="1"/>
</dbReference>
<dbReference type="PRINTS" id="PR00315">
    <property type="entry name" value="ELONGATNFCT"/>
</dbReference>
<dbReference type="AlphaFoldDB" id="A0A978V313"/>
<evidence type="ECO:0000256" key="7">
    <source>
        <dbReference type="ARBA" id="ARBA00022768"/>
    </source>
</evidence>
<dbReference type="Pfam" id="PF00009">
    <property type="entry name" value="GTP_EFTU"/>
    <property type="match status" value="1"/>
</dbReference>
<evidence type="ECO:0000256" key="5">
    <source>
        <dbReference type="ARBA" id="ARBA00022490"/>
    </source>
</evidence>
<feature type="domain" description="Tr-type G" evidence="10">
    <location>
        <begin position="16"/>
        <end position="234"/>
    </location>
</feature>
<dbReference type="FunFam" id="2.40.30.10:FF:000003">
    <property type="entry name" value="Elongation factor 1-alpha"/>
    <property type="match status" value="1"/>
</dbReference>
<protein>
    <recommendedName>
        <fullName evidence="10">Tr-type G domain-containing protein</fullName>
    </recommendedName>
</protein>
<comment type="caution">
    <text evidence="11">The sequence shown here is derived from an EMBL/GenBank/DDBJ whole genome shotgun (WGS) entry which is preliminary data.</text>
</comment>
<evidence type="ECO:0000256" key="4">
    <source>
        <dbReference type="ARBA" id="ARBA00022481"/>
    </source>
</evidence>
<dbReference type="GO" id="GO:0005525">
    <property type="term" value="F:GTP binding"/>
    <property type="evidence" value="ECO:0007669"/>
    <property type="project" value="UniProtKB-KW"/>
</dbReference>
<keyword evidence="7" id="KW-0251">Elongation factor</keyword>
<dbReference type="InterPro" id="IPR027417">
    <property type="entry name" value="P-loop_NTPase"/>
</dbReference>
<dbReference type="GO" id="GO:0005737">
    <property type="term" value="C:cytoplasm"/>
    <property type="evidence" value="ECO:0007669"/>
    <property type="project" value="UniProtKB-SubCell"/>
</dbReference>
<keyword evidence="5" id="KW-0963">Cytoplasm</keyword>
<dbReference type="Gene3D" id="3.40.50.300">
    <property type="entry name" value="P-loop containing nucleotide triphosphate hydrolases"/>
    <property type="match status" value="1"/>
</dbReference>
<dbReference type="Pfam" id="PF22594">
    <property type="entry name" value="GTP-eEF1A_C"/>
    <property type="match status" value="1"/>
</dbReference>
<proteinExistence type="inferred from homology"/>
<dbReference type="FunFam" id="3.40.50.300:FF:000255">
    <property type="entry name" value="Elongation factor 1-alpha"/>
    <property type="match status" value="1"/>
</dbReference>
<dbReference type="PROSITE" id="PS51722">
    <property type="entry name" value="G_TR_2"/>
    <property type="match status" value="1"/>
</dbReference>
<dbReference type="InterPro" id="IPR050100">
    <property type="entry name" value="TRAFAC_GTPase_members"/>
</dbReference>
<evidence type="ECO:0000259" key="10">
    <source>
        <dbReference type="PROSITE" id="PS51722"/>
    </source>
</evidence>
<dbReference type="EMBL" id="JAEACU010000007">
    <property type="protein sequence ID" value="KAH7521746.1"/>
    <property type="molecule type" value="Genomic_DNA"/>
</dbReference>
<accession>A0A978V313</accession>
<evidence type="ECO:0000313" key="11">
    <source>
        <dbReference type="EMBL" id="KAH7521746.1"/>
    </source>
</evidence>
<dbReference type="SUPFAM" id="SSF50447">
    <property type="entry name" value="Translation proteins"/>
    <property type="match status" value="1"/>
</dbReference>
<dbReference type="Pfam" id="PF03144">
    <property type="entry name" value="GTP_EFTU_D2"/>
    <property type="match status" value="1"/>
</dbReference>
<dbReference type="SUPFAM" id="SSF50465">
    <property type="entry name" value="EF-Tu/eEF-1alpha/eIF2-gamma C-terminal domain"/>
    <property type="match status" value="1"/>
</dbReference>
<keyword evidence="8" id="KW-0648">Protein biosynthesis</keyword>
<dbReference type="InterPro" id="IPR004161">
    <property type="entry name" value="EFTu-like_2"/>
</dbReference>
<dbReference type="CDD" id="cd03693">
    <property type="entry name" value="EF1_alpha_II"/>
    <property type="match status" value="1"/>
</dbReference>
<dbReference type="GO" id="GO:0003729">
    <property type="term" value="F:mRNA binding"/>
    <property type="evidence" value="ECO:0007669"/>
    <property type="project" value="UniProtKB-ARBA"/>
</dbReference>
<keyword evidence="4" id="KW-0488">Methylation</keyword>
<dbReference type="Proteomes" id="UP000813462">
    <property type="component" value="Unassembled WGS sequence"/>
</dbReference>
<dbReference type="InterPro" id="IPR000795">
    <property type="entry name" value="T_Tr_GTP-bd_dom"/>
</dbReference>
<organism evidence="11 12">
    <name type="scientific">Ziziphus jujuba var. spinosa</name>
    <dbReference type="NCBI Taxonomy" id="714518"/>
    <lineage>
        <taxon>Eukaryota</taxon>
        <taxon>Viridiplantae</taxon>
        <taxon>Streptophyta</taxon>
        <taxon>Embryophyta</taxon>
        <taxon>Tracheophyta</taxon>
        <taxon>Spermatophyta</taxon>
        <taxon>Magnoliopsida</taxon>
        <taxon>eudicotyledons</taxon>
        <taxon>Gunneridae</taxon>
        <taxon>Pentapetalae</taxon>
        <taxon>rosids</taxon>
        <taxon>fabids</taxon>
        <taxon>Rosales</taxon>
        <taxon>Rhamnaceae</taxon>
        <taxon>Paliureae</taxon>
        <taxon>Ziziphus</taxon>
    </lineage>
</organism>
<comment type="function">
    <text evidence="1">This protein promotes the GTP-dependent binding of aminoacyl-tRNA to the A-site of ribosomes during protein biosynthesis.</text>
</comment>
<keyword evidence="6" id="KW-0547">Nucleotide-binding</keyword>
<evidence type="ECO:0000256" key="6">
    <source>
        <dbReference type="ARBA" id="ARBA00022741"/>
    </source>
</evidence>
<evidence type="ECO:0000256" key="1">
    <source>
        <dbReference type="ARBA" id="ARBA00003982"/>
    </source>
</evidence>
<reference evidence="11" key="1">
    <citation type="journal article" date="2021" name="Front. Plant Sci.">
        <title>Chromosome-Scale Genome Assembly for Chinese Sour Jujube and Insights Into Its Genome Evolution and Domestication Signature.</title>
        <authorList>
            <person name="Shen L.-Y."/>
            <person name="Luo H."/>
            <person name="Wang X.-L."/>
            <person name="Wang X.-M."/>
            <person name="Qiu X.-J."/>
            <person name="Liu H."/>
            <person name="Zhou S.-S."/>
            <person name="Jia K.-H."/>
            <person name="Nie S."/>
            <person name="Bao Y.-T."/>
            <person name="Zhang R.-G."/>
            <person name="Yun Q.-Z."/>
            <person name="Chai Y.-H."/>
            <person name="Lu J.-Y."/>
            <person name="Li Y."/>
            <person name="Zhao S.-W."/>
            <person name="Mao J.-F."/>
            <person name="Jia S.-G."/>
            <person name="Mao Y.-M."/>
        </authorList>
    </citation>
    <scope>NUCLEOTIDE SEQUENCE</scope>
    <source>
        <strain evidence="11">AT0</strain>
        <tissue evidence="11">Leaf</tissue>
    </source>
</reference>
<dbReference type="FunFam" id="2.40.30.10:FF:000005">
    <property type="entry name" value="Elongation factor 1-alpha"/>
    <property type="match status" value="1"/>
</dbReference>
<evidence type="ECO:0000256" key="2">
    <source>
        <dbReference type="ARBA" id="ARBA00004496"/>
    </source>
</evidence>
<dbReference type="InterPro" id="IPR054696">
    <property type="entry name" value="GTP-eEF1A_C"/>
</dbReference>
<dbReference type="InterPro" id="IPR009001">
    <property type="entry name" value="Transl_elong_EF1A/Init_IF2_C"/>
</dbReference>
<evidence type="ECO:0000256" key="3">
    <source>
        <dbReference type="ARBA" id="ARBA00007249"/>
    </source>
</evidence>
<dbReference type="GO" id="GO:0003746">
    <property type="term" value="F:translation elongation factor activity"/>
    <property type="evidence" value="ECO:0007669"/>
    <property type="project" value="UniProtKB-KW"/>
</dbReference>
<evidence type="ECO:0000313" key="12">
    <source>
        <dbReference type="Proteomes" id="UP000813462"/>
    </source>
</evidence>
<dbReference type="Gene3D" id="2.40.30.10">
    <property type="entry name" value="Translation factors"/>
    <property type="match status" value="2"/>
</dbReference>
<gene>
    <name evidence="11" type="ORF">FEM48_Zijuj07G0065200</name>
</gene>
<name>A0A978V313_ZIZJJ</name>
<keyword evidence="9" id="KW-0342">GTP-binding</keyword>
<dbReference type="SUPFAM" id="SSF52540">
    <property type="entry name" value="P-loop containing nucleoside triphosphate hydrolases"/>
    <property type="match status" value="1"/>
</dbReference>
<comment type="similarity">
    <text evidence="3">Belongs to the TRAFAC class translation factor GTPase superfamily. Classic translation factor GTPase family. EF-Tu/EF-1A subfamily.</text>
</comment>
<evidence type="ECO:0000256" key="9">
    <source>
        <dbReference type="ARBA" id="ARBA00023134"/>
    </source>
</evidence>